<dbReference type="HOGENOM" id="CLU_1613488_0_0_1"/>
<evidence type="ECO:0000313" key="1">
    <source>
        <dbReference type="EnsemblPlants" id="OPUNC04G03960.1"/>
    </source>
</evidence>
<proteinExistence type="predicted"/>
<organism evidence="1">
    <name type="scientific">Oryza punctata</name>
    <name type="common">Red rice</name>
    <dbReference type="NCBI Taxonomy" id="4537"/>
    <lineage>
        <taxon>Eukaryota</taxon>
        <taxon>Viridiplantae</taxon>
        <taxon>Streptophyta</taxon>
        <taxon>Embryophyta</taxon>
        <taxon>Tracheophyta</taxon>
        <taxon>Spermatophyta</taxon>
        <taxon>Magnoliopsida</taxon>
        <taxon>Liliopsida</taxon>
        <taxon>Poales</taxon>
        <taxon>Poaceae</taxon>
        <taxon>BOP clade</taxon>
        <taxon>Oryzoideae</taxon>
        <taxon>Oryzeae</taxon>
        <taxon>Oryzinae</taxon>
        <taxon>Oryza</taxon>
    </lineage>
</organism>
<name>A0A0E0KN78_ORYPU</name>
<reference evidence="1" key="2">
    <citation type="submission" date="2018-05" db="EMBL/GenBank/DDBJ databases">
        <title>OpunRS2 (Oryza punctata Reference Sequence Version 2).</title>
        <authorList>
            <person name="Zhang J."/>
            <person name="Kudrna D."/>
            <person name="Lee S."/>
            <person name="Talag J."/>
            <person name="Welchert J."/>
            <person name="Wing R.A."/>
        </authorList>
    </citation>
    <scope>NUCLEOTIDE SEQUENCE [LARGE SCALE GENOMIC DNA]</scope>
</reference>
<dbReference type="Gramene" id="OPUNC04G03960.1">
    <property type="protein sequence ID" value="OPUNC04G03960.1"/>
    <property type="gene ID" value="OPUNC04G03960"/>
</dbReference>
<keyword evidence="2" id="KW-1185">Reference proteome</keyword>
<dbReference type="AlphaFoldDB" id="A0A0E0KN78"/>
<protein>
    <submittedName>
        <fullName evidence="1">Uncharacterized protein</fullName>
    </submittedName>
</protein>
<dbReference type="Proteomes" id="UP000026962">
    <property type="component" value="Chromosome 4"/>
</dbReference>
<dbReference type="EnsemblPlants" id="OPUNC04G03960.1">
    <property type="protein sequence ID" value="OPUNC04G03960.1"/>
    <property type="gene ID" value="OPUNC04G03960"/>
</dbReference>
<evidence type="ECO:0000313" key="2">
    <source>
        <dbReference type="Proteomes" id="UP000026962"/>
    </source>
</evidence>
<accession>A0A0E0KN78</accession>
<reference evidence="1" key="1">
    <citation type="submission" date="2015-04" db="UniProtKB">
        <authorList>
            <consortium name="EnsemblPlants"/>
        </authorList>
    </citation>
    <scope>IDENTIFICATION</scope>
</reference>
<sequence>MAELRTKVEQISRCPGIKPSELPSLLPTPFGPKLVEIKEEERKLSYRDKGLGLFSHRAATSHWGKTTGNENFLSFLPSMGMSNFNSSAPSHFELGESSNRNNMCLCWWIRAAHSFVSEGLAGRLQGHRAAISPIRVRVADGGILNCSQEIQNCEWWVQVSRPEIR</sequence>